<comment type="caution">
    <text evidence="1">The sequence shown here is derived from an EMBL/GenBank/DDBJ whole genome shotgun (WGS) entry which is preliminary data.</text>
</comment>
<reference evidence="1" key="1">
    <citation type="submission" date="2021-06" db="EMBL/GenBank/DDBJ databases">
        <authorList>
            <person name="Kallberg Y."/>
            <person name="Tangrot J."/>
            <person name="Rosling A."/>
        </authorList>
    </citation>
    <scope>NUCLEOTIDE SEQUENCE</scope>
    <source>
        <strain evidence="1">CL356</strain>
    </source>
</reference>
<dbReference type="Proteomes" id="UP000789525">
    <property type="component" value="Unassembled WGS sequence"/>
</dbReference>
<name>A0ACA9KSB9_9GLOM</name>
<evidence type="ECO:0000313" key="2">
    <source>
        <dbReference type="Proteomes" id="UP000789525"/>
    </source>
</evidence>
<keyword evidence="2" id="KW-1185">Reference proteome</keyword>
<proteinExistence type="predicted"/>
<protein>
    <submittedName>
        <fullName evidence="1">14879_t:CDS:1</fullName>
    </submittedName>
</protein>
<accession>A0ACA9KSB9</accession>
<organism evidence="1 2">
    <name type="scientific">Acaulospora colombiana</name>
    <dbReference type="NCBI Taxonomy" id="27376"/>
    <lineage>
        <taxon>Eukaryota</taxon>
        <taxon>Fungi</taxon>
        <taxon>Fungi incertae sedis</taxon>
        <taxon>Mucoromycota</taxon>
        <taxon>Glomeromycotina</taxon>
        <taxon>Glomeromycetes</taxon>
        <taxon>Diversisporales</taxon>
        <taxon>Acaulosporaceae</taxon>
        <taxon>Acaulospora</taxon>
    </lineage>
</organism>
<gene>
    <name evidence="1" type="ORF">ACOLOM_LOCUS2249</name>
</gene>
<dbReference type="EMBL" id="CAJVPT010002804">
    <property type="protein sequence ID" value="CAG8487622.1"/>
    <property type="molecule type" value="Genomic_DNA"/>
</dbReference>
<sequence>MDIEATLQTDSPRKRQCNNIEVLQISSSQPTSTQIKLQNEGKDSVAYSSDTKKVYRLMPHTRIRTISTKYRVNNVKIEPEVLVTVIAEFSNFASNAFLLPLMMDFPTMEVLLQGIAVNIHNVSDTISNIQWEFEKFLQKIAEFRQKIRKESPESYVMDILKNEDDPESNLNYDKKNKNDIWRPGSGGANISFSLNEVHQFREWIQGNVNICKRPLTKFVVRNYIKTEDERLAEGRARIVRSYLRHKEWSWLDDFKMDFVTNDENYLDIRDLAFQYLCKARLDEGCYILYEKKNRGTFYQEIDFTDQFQKEGSLPVRKAICGVQHILKLSFEGIKVELWMEPPQHLHVRDAYDAFVSRIEAADRLKLSQLVTFDQIIFIAETRAKQPSPSEPLVIPSLFNLPALLRSSEFKVANYPVPSFLPTDSPSNTSLHRKILSAESPARGSNDRSRTRRVSVNKKESSEAMITPKRLPLSMSNYKNYSIDPDQIAALKTLDWDLALLHISFEKTLSKYSNWEIDTTDESCKGSLIEDMGNELLNDETSATTIRTNDLRESRCFVKVINSNTFLLIFVPSFTILINEMVRKNGEYIENKPCYLSLPIFLCERQRPIHGDSKERLNSFGLGFASSSSLKKSSLAPKIIEYPTNKNQGDQEVVADRVVKVNKAIEIVTSLFSRGFVKSIYASILQRRRVQTEDFSKAVDACEEINIDIDITGYVNVHVLGSRLGAEKEDESEVYQKFVAVLGHYFEPVCLVGNELQYTYYYYRVKKSSSLITNAIDNVDIAGNFLDIYNCAENPLFIRLECIFRKPLSEPVEEKEFETVQFPVSSLPTTYIYKDSVGKCHDFSPESIGTEASPVESSDGTKAILRIICLTLPSVEEIGKDDHGIGDKSGADDDPSNTAGLSLLTVDKRKNIDETKDRIDWLLKEEIMHELLKTRNVNQSVLAYVQKQLRKKKNPYVDFPTTFTVPLSFVRKSKGPTRFLLEFSKADMKPFSLNQVEECFYISMDGEIPESLETATPNYDDGSENTETHALMSEARREGKKGIASGLGISFSHPSDRENISDPADKSTKKNVAQKQLFWLLLIPQGMSIQVYFYSKALNSLKRSLTIQHIRKCIVDVSERVNQLILLEDLHEKRHCSKYLVPPDDPSGYESLSEDEDQPSAELSSNESQITGKFKIVPPNKALSGIGLSLNTFCVLNRKDMFVYTGKKSIVYFKIYEVESNVGGDDLSTLMDNNATQVPLQTTNSEAGNISCASPNTRKPGEKPKTTGRDLVVKVFGLNISDEESKEIMGSLMSMLETSQTALLKKEDIEFILPVHKDPRRLRLAIPTFIKNLYAFLVYFNQNLSFYLRPLSGKDVAAVIKHHHNRSYGGSYNSDGLDSEKKAPYDIQLHEFSFCYNFNYDTRSHVELSVGQGIAGICLTLLDRNGRPIYELTSDQVDTSDTEMSKIVEYISQEENIFCDDSIKYDYRLLVELWTESSINWIKLFEYVQKSFRQCLCDYFLEIAITQGLGRAPETEADREHPEDHKEEILASNHTEKASAGDHKEERVKEDPNKKEAPAEGHKEEVPVCEHNEGISADACEEVTSAVEYFDFRAQQEFIKPSLELIKKAANLENPALSSMNVKLDMPSWMMDDFLREVQEVLSSVHAIFTPIILRTKPFIPSLSTVGEKDKYEIYRPRPSSMSTKDRTKTVPRQYLIIAGLNELNQKYQKPNVQSRRGSSDESHSRKLAQRRLLEDIMEYTIKPFHKDNIKTSKLFRSCFLFMTIDGFDLSIYIYNWKKHQSDNFYSAMRRITDWHNKRVKLLNNILHQKMGLFYHSSWITFKPQSPHNTPKSATMTTDLTLVNSFINERFPSHQKLDARGYDFKKSSVSRNVELEVNRVTLTASDLNEVLKDSYIELLPEEGRSSEDLDVLKRHGLLFTKEWSRQNEISQAHDNARNVYDKWKKSYEENVDMKERTKQSDIDIILRTSRVLLCGRAKFLLNDKLPHLYDDMVQRFFDDYRAFLEGKMGMQLLPNVGDDGDLESFTSKYSETEKASDEHSSMFLLKALQGGTIICYVEIQGDFVSVTLYVLNRRYDRIRVDAPSFASNISARDSVRVFAEECGKFKKMIRVNTFIYDFHLRYIKYLLKSQSEKPLAFDIIEFIRNFSLNASRTRHRIYRHNFKSASDSIPEDLFDYILGHPQYFGFHSISYDGSQSTSPNEPCIMILSLPQTDEHVAGRVSLEYHVIVFYDNDGTSQSVEESRYEMKSRCDHKLDLMTQQATTFYRRDRLWDQLRALDRSNNSYPMTDEDLKLLIELCHSHEIDAINSDFKNILTISPSWTDVLDFLSSYYAQDSRKLSDGHLVIFDSNNRDIFIHFHASQPPSSVTGVNNLMVNLVSKENEQDQAKVLSQFVSDIIVTVSYWLWKKLI</sequence>
<evidence type="ECO:0000313" key="1">
    <source>
        <dbReference type="EMBL" id="CAG8487622.1"/>
    </source>
</evidence>